<reference evidence="3 4" key="1">
    <citation type="submission" date="2011-03" db="EMBL/GenBank/DDBJ databases">
        <title>The complete genome of Archaeoglobus veneficus SNP6.</title>
        <authorList>
            <consortium name="US DOE Joint Genome Institute (JGI-PGF)"/>
            <person name="Lucas S."/>
            <person name="Copeland A."/>
            <person name="Lapidus A."/>
            <person name="Bruce D."/>
            <person name="Goodwin L."/>
            <person name="Pitluck S."/>
            <person name="Kyrpides N."/>
            <person name="Mavromatis K."/>
            <person name="Pagani I."/>
            <person name="Ivanova N."/>
            <person name="Mikhailova N."/>
            <person name="Lu M."/>
            <person name="Detter J.C."/>
            <person name="Tapia R."/>
            <person name="Han C."/>
            <person name="Land M."/>
            <person name="Hauser L."/>
            <person name="Markowitz V."/>
            <person name="Cheng J.-F."/>
            <person name="Hugenholtz P."/>
            <person name="Woyke T."/>
            <person name="Wu D."/>
            <person name="Spring S."/>
            <person name="Brambilla E."/>
            <person name="Klenk H.-P."/>
            <person name="Eisen J.A."/>
        </authorList>
    </citation>
    <scope>NUCLEOTIDE SEQUENCE [LARGE SCALE GENOMIC DNA]</scope>
    <source>
        <strain>SNP6</strain>
    </source>
</reference>
<dbReference type="SUPFAM" id="SSF55267">
    <property type="entry name" value="tRNA-intron endonuclease N-terminal domain-like"/>
    <property type="match status" value="2"/>
</dbReference>
<dbReference type="eggNOG" id="arCOG01701">
    <property type="taxonomic scope" value="Archaea"/>
</dbReference>
<evidence type="ECO:0000313" key="4">
    <source>
        <dbReference type="Proteomes" id="UP000008136"/>
    </source>
</evidence>
<dbReference type="STRING" id="693661.Arcve_0201"/>
<accession>F2KNL1</accession>
<dbReference type="InterPro" id="IPR011856">
    <property type="entry name" value="tRNA_endonuc-like_dom_sf"/>
</dbReference>
<dbReference type="Pfam" id="PF02778">
    <property type="entry name" value="tRNA_int_endo_N"/>
    <property type="match status" value="2"/>
</dbReference>
<keyword evidence="3" id="KW-0255">Endonuclease</keyword>
<evidence type="ECO:0000259" key="1">
    <source>
        <dbReference type="Pfam" id="PF01974"/>
    </source>
</evidence>
<name>F2KNL1_ARCVS</name>
<sequence length="320" mass="37088">MEAFIHGNSAWVKATKNLEKRKFGTKRGDKIILHPVEVAYLSFKGIICVKDGERVIDPIEVLEWCASLNPAYTPMFFVFQDLRERGHRVRPQGEVLVGKDIFLPVSEREHLNFYALYGTVKSLNPILAVVDEESEVTYYRLYEPELKGGQEEKLVTFRGTFTGDRVITDRKEIFEEHFYGSLGWGVVTLSLIEALYLVDAGFLEVYARGRRMSFEELWKASLSIEPNLERRYSVYKDLKSRGFVVKTGFKFGSDFRLYEEVRGVEELPHSKYLVSITDKPLPMREVARAVRLAQNVRKRMIFAFSDGEVNRYVCIERIRV</sequence>
<protein>
    <submittedName>
        <fullName evidence="3">tRNA intron endonuclease</fullName>
    </submittedName>
</protein>
<dbReference type="PANTHER" id="PTHR21227">
    <property type="entry name" value="TRNA-SPLICING ENDONUCLEASE SUBUNIT SEN2"/>
    <property type="match status" value="1"/>
</dbReference>
<keyword evidence="4" id="KW-1185">Reference proteome</keyword>
<dbReference type="EMBL" id="CP002588">
    <property type="protein sequence ID" value="AEA46239.1"/>
    <property type="molecule type" value="Genomic_DNA"/>
</dbReference>
<dbReference type="Proteomes" id="UP000008136">
    <property type="component" value="Chromosome"/>
</dbReference>
<dbReference type="InterPro" id="IPR036167">
    <property type="entry name" value="tRNA_intron_Endo_cat-like_sf"/>
</dbReference>
<dbReference type="InterPro" id="IPR006678">
    <property type="entry name" value="tRNA_intron_Endonuc_N"/>
</dbReference>
<dbReference type="Pfam" id="PF01974">
    <property type="entry name" value="tRNA_int_endo"/>
    <property type="match status" value="1"/>
</dbReference>
<dbReference type="GO" id="GO:0005737">
    <property type="term" value="C:cytoplasm"/>
    <property type="evidence" value="ECO:0007669"/>
    <property type="project" value="TreeGrafter"/>
</dbReference>
<dbReference type="SUPFAM" id="SSF53032">
    <property type="entry name" value="tRNA-intron endonuclease catalytic domain-like"/>
    <property type="match status" value="2"/>
</dbReference>
<keyword evidence="3" id="KW-0540">Nuclease</keyword>
<dbReference type="InterPro" id="IPR036740">
    <property type="entry name" value="tRNA_intron_Endonuc_N_sf"/>
</dbReference>
<dbReference type="Gene3D" id="3.40.1170.20">
    <property type="entry name" value="tRNA intron endonuclease, N-terminal domain"/>
    <property type="match status" value="1"/>
</dbReference>
<dbReference type="RefSeq" id="WP_013682915.1">
    <property type="nucleotide sequence ID" value="NC_015320.1"/>
</dbReference>
<dbReference type="PANTHER" id="PTHR21227:SF0">
    <property type="entry name" value="TRNA-SPLICING ENDONUCLEASE SUBUNIT SEN2"/>
    <property type="match status" value="1"/>
</dbReference>
<organism evidence="3 4">
    <name type="scientific">Archaeoglobus veneficus (strain DSM 11195 / SNP6)</name>
    <dbReference type="NCBI Taxonomy" id="693661"/>
    <lineage>
        <taxon>Archaea</taxon>
        <taxon>Methanobacteriati</taxon>
        <taxon>Methanobacteriota</taxon>
        <taxon>Archaeoglobi</taxon>
        <taxon>Archaeoglobales</taxon>
        <taxon>Archaeoglobaceae</taxon>
        <taxon>Archaeoglobus</taxon>
    </lineage>
</organism>
<dbReference type="OrthoDB" id="46045at2157"/>
<evidence type="ECO:0000313" key="3">
    <source>
        <dbReference type="EMBL" id="AEA46239.1"/>
    </source>
</evidence>
<dbReference type="InterPro" id="IPR006677">
    <property type="entry name" value="tRNA_intron_Endonuc_cat-like"/>
</dbReference>
<dbReference type="NCBIfam" id="TIGR00324">
    <property type="entry name" value="endA"/>
    <property type="match status" value="1"/>
</dbReference>
<dbReference type="HOGENOM" id="CLU_791347_0_0_2"/>
<dbReference type="Gene3D" id="3.40.1350.10">
    <property type="match status" value="1"/>
</dbReference>
<dbReference type="KEGG" id="ave:Arcve_0201"/>
<dbReference type="Gene3D" id="3.40.1350.150">
    <property type="match status" value="1"/>
</dbReference>
<dbReference type="CDD" id="cd22363">
    <property type="entry name" value="tRNA-intron_lyase_C"/>
    <property type="match status" value="1"/>
</dbReference>
<feature type="domain" description="tRNA intron endonuclease N-terminal" evidence="2">
    <location>
        <begin position="13"/>
        <end position="60"/>
    </location>
</feature>
<dbReference type="GO" id="GO:0003676">
    <property type="term" value="F:nucleic acid binding"/>
    <property type="evidence" value="ECO:0007669"/>
    <property type="project" value="InterPro"/>
</dbReference>
<dbReference type="GeneID" id="10393293"/>
<gene>
    <name evidence="3" type="ordered locus">Arcve_0201</name>
</gene>
<feature type="domain" description="tRNA intron endonuclease N-terminal" evidence="2">
    <location>
        <begin position="158"/>
        <end position="218"/>
    </location>
</feature>
<dbReference type="GO" id="GO:0000213">
    <property type="term" value="F:tRNA-intron lyase activity"/>
    <property type="evidence" value="ECO:0007669"/>
    <property type="project" value="InterPro"/>
</dbReference>
<keyword evidence="3" id="KW-0378">Hydrolase</keyword>
<dbReference type="InterPro" id="IPR006676">
    <property type="entry name" value="tRNA_splic"/>
</dbReference>
<dbReference type="GO" id="GO:0006388">
    <property type="term" value="P:tRNA splicing, via endonucleolytic cleavage and ligation"/>
    <property type="evidence" value="ECO:0007669"/>
    <property type="project" value="InterPro"/>
</dbReference>
<evidence type="ECO:0000259" key="2">
    <source>
        <dbReference type="Pfam" id="PF02778"/>
    </source>
</evidence>
<dbReference type="AlphaFoldDB" id="F2KNL1"/>
<feature type="domain" description="tRNA intron endonuclease catalytic" evidence="1">
    <location>
        <begin position="229"/>
        <end position="307"/>
    </location>
</feature>
<proteinExistence type="predicted"/>